<dbReference type="GO" id="GO:0004817">
    <property type="term" value="F:cysteine-tRNA ligase activity"/>
    <property type="evidence" value="ECO:0007669"/>
    <property type="project" value="UniProtKB-UniRule"/>
</dbReference>
<evidence type="ECO:0000259" key="13">
    <source>
        <dbReference type="SMART" id="SM00840"/>
    </source>
</evidence>
<proteinExistence type="inferred from homology"/>
<dbReference type="GO" id="GO:0005524">
    <property type="term" value="F:ATP binding"/>
    <property type="evidence" value="ECO:0007669"/>
    <property type="project" value="UniProtKB-UniRule"/>
</dbReference>
<accession>A0A8D9JVM0</accession>
<keyword evidence="5 12" id="KW-0436">Ligase</keyword>
<comment type="similarity">
    <text evidence="2 12">Belongs to the class-I aminoacyl-tRNA synthetase family.</text>
</comment>
<dbReference type="EMBL" id="LN649255">
    <property type="protein sequence ID" value="CEI58779.1"/>
    <property type="molecule type" value="Genomic_DNA"/>
</dbReference>
<evidence type="ECO:0000256" key="4">
    <source>
        <dbReference type="ARBA" id="ARBA00022490"/>
    </source>
</evidence>
<evidence type="ECO:0000256" key="6">
    <source>
        <dbReference type="ARBA" id="ARBA00022723"/>
    </source>
</evidence>
<dbReference type="HAMAP" id="MF_00041">
    <property type="entry name" value="Cys_tRNA_synth"/>
    <property type="match status" value="1"/>
</dbReference>
<evidence type="ECO:0000256" key="11">
    <source>
        <dbReference type="ARBA" id="ARBA00023146"/>
    </source>
</evidence>
<keyword evidence="10 12" id="KW-0648">Protein biosynthesis</keyword>
<evidence type="ECO:0000256" key="12">
    <source>
        <dbReference type="HAMAP-Rule" id="MF_00041"/>
    </source>
</evidence>
<dbReference type="Gene3D" id="1.20.120.1910">
    <property type="entry name" value="Cysteine-tRNA ligase, C-terminal anti-codon recognition domain"/>
    <property type="match status" value="1"/>
</dbReference>
<evidence type="ECO:0000256" key="8">
    <source>
        <dbReference type="ARBA" id="ARBA00022833"/>
    </source>
</evidence>
<dbReference type="AlphaFoldDB" id="A0A8D9JVM0"/>
<feature type="binding site" evidence="12">
    <location>
        <position position="27"/>
    </location>
    <ligand>
        <name>Zn(2+)</name>
        <dbReference type="ChEBI" id="CHEBI:29105"/>
    </ligand>
</feature>
<gene>
    <name evidence="12 14" type="primary">cysS</name>
    <name evidence="14" type="ORF">PAD_218</name>
</gene>
<keyword evidence="9 12" id="KW-0067">ATP-binding</keyword>
<dbReference type="GO" id="GO:0005829">
    <property type="term" value="C:cytosol"/>
    <property type="evidence" value="ECO:0007669"/>
    <property type="project" value="TreeGrafter"/>
</dbReference>
<dbReference type="KEGG" id="plc:PAD_218"/>
<dbReference type="Gene3D" id="3.40.50.620">
    <property type="entry name" value="HUPs"/>
    <property type="match status" value="1"/>
</dbReference>
<evidence type="ECO:0000256" key="2">
    <source>
        <dbReference type="ARBA" id="ARBA00005594"/>
    </source>
</evidence>
<dbReference type="InterPro" id="IPR014729">
    <property type="entry name" value="Rossmann-like_a/b/a_fold"/>
</dbReference>
<dbReference type="SMART" id="SM00840">
    <property type="entry name" value="DALR_2"/>
    <property type="match status" value="1"/>
</dbReference>
<comment type="subunit">
    <text evidence="3 12">Monomer.</text>
</comment>
<dbReference type="InterPro" id="IPR009080">
    <property type="entry name" value="tRNAsynth_Ia_anticodon-bd"/>
</dbReference>
<feature type="binding site" evidence="12">
    <location>
        <position position="265"/>
    </location>
    <ligand>
        <name>ATP</name>
        <dbReference type="ChEBI" id="CHEBI:30616"/>
    </ligand>
</feature>
<protein>
    <recommendedName>
        <fullName evidence="12">Cysteine--tRNA ligase</fullName>
        <ecNumber evidence="12">6.1.1.16</ecNumber>
    </recommendedName>
    <alternativeName>
        <fullName evidence="12">Cysteinyl-tRNA synthetase</fullName>
        <shortName evidence="12">CysRS</shortName>
    </alternativeName>
</protein>
<feature type="binding site" evidence="12">
    <location>
        <position position="205"/>
    </location>
    <ligand>
        <name>Zn(2+)</name>
        <dbReference type="ChEBI" id="CHEBI:29105"/>
    </ligand>
</feature>
<dbReference type="PANTHER" id="PTHR10890:SF3">
    <property type="entry name" value="CYSTEINE--TRNA LIGASE, CYTOPLASMIC"/>
    <property type="match status" value="1"/>
</dbReference>
<dbReference type="GO" id="GO:0008270">
    <property type="term" value="F:zinc ion binding"/>
    <property type="evidence" value="ECO:0007669"/>
    <property type="project" value="UniProtKB-UniRule"/>
</dbReference>
<evidence type="ECO:0000256" key="5">
    <source>
        <dbReference type="ARBA" id="ARBA00022598"/>
    </source>
</evidence>
<sequence length="457" mass="54661">MLIYNTLKNYKEFLIPIKYNKVKIYVCGITVYDYYHIGHARNMFVFSLINKYLKIRGYHLKYVRNITDIDKKIIKKSNKNKESIYFLTNRIINSIYKDEKKLGINSPDYEPKVSKYKNIIIFYINKLIKKKYAYINKGNVYFKINKIKLYGKLSNQKFNNLYSGLRINKDKSKKNFLDFILWKKTKKKGWYSPWSLGMPGWHIECSILSKIYLGNKFDLHGGGLDLIFPHHENEISQSEAIFCKKHVNIWIHSGHINRNDKKMSKSLKNIVFLKKILKIYHPEVIRFFFLLTHYRKSINYSKYSLDMAFNSLNRFYNIIKKIKPIKGIIDNYYYNNFILALENDFNTVKAISILFDILYELKNFFYIGKIKKAQALSYELIRLGNIIGILNSLPNKFFKKKIRLNIKIIEKLILKRTIAKVEKNFFKSDNIRKILNKFNILIQDNLRKFIWFIKTGV</sequence>
<dbReference type="NCBIfam" id="TIGR00435">
    <property type="entry name" value="cysS"/>
    <property type="match status" value="1"/>
</dbReference>
<dbReference type="InterPro" id="IPR032678">
    <property type="entry name" value="tRNA-synt_1_cat_dom"/>
</dbReference>
<organism evidence="14 15">
    <name type="scientific">Candidatus Portiera aleyrodidarum</name>
    <name type="common">primary endosymbiont of Bemisia tabaci</name>
    <dbReference type="NCBI Taxonomy" id="91844"/>
    <lineage>
        <taxon>Bacteria</taxon>
        <taxon>Pseudomonadati</taxon>
        <taxon>Pseudomonadota</taxon>
        <taxon>Gammaproteobacteria</taxon>
        <taxon>Candidatus Johnevansiales</taxon>
        <taxon>Candidatus Johnevansiaceae</taxon>
        <taxon>Candidatus Portiera</taxon>
    </lineage>
</organism>
<dbReference type="PRINTS" id="PR00983">
    <property type="entry name" value="TRNASYNTHCYS"/>
</dbReference>
<keyword evidence="6 12" id="KW-0479">Metal-binding</keyword>
<evidence type="ECO:0000256" key="9">
    <source>
        <dbReference type="ARBA" id="ARBA00022840"/>
    </source>
</evidence>
<dbReference type="InterPro" id="IPR015273">
    <property type="entry name" value="Cys-tRNA-synt_Ia_DALR"/>
</dbReference>
<dbReference type="Pfam" id="PF09190">
    <property type="entry name" value="DALR_2"/>
    <property type="match status" value="1"/>
</dbReference>
<reference evidence="14 15" key="1">
    <citation type="journal article" date="2015" name="Genome Biol. Evol.">
        <title>Genome evolution in the primary endosymbiont of whiteflies sheds light on their divergence.</title>
        <authorList>
            <person name="Santos-Garcia D."/>
            <person name="Vargas-Chavez C."/>
            <person name="Moya A."/>
            <person name="Latorre A."/>
            <person name="Silva"/>
            <person name="F J."/>
        </authorList>
    </citation>
    <scope>NUCLEOTIDE SEQUENCE [LARGE SCALE GENOMIC DNA]</scope>
    <source>
        <strain evidence="15">AD-VLC</strain>
    </source>
</reference>
<name>A0A8D9JVM0_9GAMM</name>
<keyword evidence="4 12" id="KW-0963">Cytoplasm</keyword>
<comment type="subcellular location">
    <subcellularLocation>
        <location evidence="1 12">Cytoplasm</location>
    </subcellularLocation>
</comment>
<dbReference type="InterPro" id="IPR015803">
    <property type="entry name" value="Cys-tRNA-ligase"/>
</dbReference>
<dbReference type="Pfam" id="PF01406">
    <property type="entry name" value="tRNA-synt_1e"/>
    <property type="match status" value="1"/>
</dbReference>
<dbReference type="RefSeq" id="WP_219848623.1">
    <property type="nucleotide sequence ID" value="NZ_LN649255.1"/>
</dbReference>
<evidence type="ECO:0000256" key="1">
    <source>
        <dbReference type="ARBA" id="ARBA00004496"/>
    </source>
</evidence>
<keyword evidence="7 12" id="KW-0547">Nucleotide-binding</keyword>
<keyword evidence="11 12" id="KW-0030">Aminoacyl-tRNA synthetase</keyword>
<comment type="catalytic activity">
    <reaction evidence="12">
        <text>tRNA(Cys) + L-cysteine + ATP = L-cysteinyl-tRNA(Cys) + AMP + diphosphate</text>
        <dbReference type="Rhea" id="RHEA:17773"/>
        <dbReference type="Rhea" id="RHEA-COMP:9661"/>
        <dbReference type="Rhea" id="RHEA-COMP:9679"/>
        <dbReference type="ChEBI" id="CHEBI:30616"/>
        <dbReference type="ChEBI" id="CHEBI:33019"/>
        <dbReference type="ChEBI" id="CHEBI:35235"/>
        <dbReference type="ChEBI" id="CHEBI:78442"/>
        <dbReference type="ChEBI" id="CHEBI:78517"/>
        <dbReference type="ChEBI" id="CHEBI:456215"/>
        <dbReference type="EC" id="6.1.1.16"/>
    </reaction>
</comment>
<evidence type="ECO:0000256" key="7">
    <source>
        <dbReference type="ARBA" id="ARBA00022741"/>
    </source>
</evidence>
<comment type="cofactor">
    <cofactor evidence="12">
        <name>Zn(2+)</name>
        <dbReference type="ChEBI" id="CHEBI:29105"/>
    </cofactor>
    <text evidence="12">Binds 1 zinc ion per subunit.</text>
</comment>
<feature type="short sequence motif" description="'HIGH' region" evidence="12">
    <location>
        <begin position="29"/>
        <end position="39"/>
    </location>
</feature>
<keyword evidence="8 12" id="KW-0862">Zinc</keyword>
<feature type="short sequence motif" description="'KMSKS' region" evidence="12">
    <location>
        <begin position="262"/>
        <end position="266"/>
    </location>
</feature>
<evidence type="ECO:0000256" key="3">
    <source>
        <dbReference type="ARBA" id="ARBA00011245"/>
    </source>
</evidence>
<dbReference type="SUPFAM" id="SSF52374">
    <property type="entry name" value="Nucleotidylyl transferase"/>
    <property type="match status" value="1"/>
</dbReference>
<feature type="binding site" evidence="12">
    <location>
        <position position="234"/>
    </location>
    <ligand>
        <name>Zn(2+)</name>
        <dbReference type="ChEBI" id="CHEBI:29105"/>
    </ligand>
</feature>
<dbReference type="Proteomes" id="UP000032800">
    <property type="component" value="Chromosome I"/>
</dbReference>
<evidence type="ECO:0000313" key="14">
    <source>
        <dbReference type="EMBL" id="CEI58779.1"/>
    </source>
</evidence>
<dbReference type="SUPFAM" id="SSF47323">
    <property type="entry name" value="Anticodon-binding domain of a subclass of class I aminoacyl-tRNA synthetases"/>
    <property type="match status" value="1"/>
</dbReference>
<evidence type="ECO:0000313" key="15">
    <source>
        <dbReference type="Proteomes" id="UP000032800"/>
    </source>
</evidence>
<dbReference type="EC" id="6.1.1.16" evidence="12"/>
<dbReference type="GO" id="GO:0006423">
    <property type="term" value="P:cysteinyl-tRNA aminoacylation"/>
    <property type="evidence" value="ECO:0007669"/>
    <property type="project" value="UniProtKB-UniRule"/>
</dbReference>
<feature type="domain" description="Cysteinyl-tRNA synthetase class Ia DALR" evidence="13">
    <location>
        <begin position="336"/>
        <end position="398"/>
    </location>
</feature>
<feature type="binding site" evidence="12">
    <location>
        <position position="230"/>
    </location>
    <ligand>
        <name>Zn(2+)</name>
        <dbReference type="ChEBI" id="CHEBI:29105"/>
    </ligand>
</feature>
<dbReference type="PANTHER" id="PTHR10890">
    <property type="entry name" value="CYSTEINYL-TRNA SYNTHETASE"/>
    <property type="match status" value="1"/>
</dbReference>
<evidence type="ECO:0000256" key="10">
    <source>
        <dbReference type="ARBA" id="ARBA00022917"/>
    </source>
</evidence>
<dbReference type="InterPro" id="IPR024909">
    <property type="entry name" value="Cys-tRNA/MSH_ligase"/>
</dbReference>